<dbReference type="EMBL" id="MCFA01000078">
    <property type="protein sequence ID" value="ORY10038.1"/>
    <property type="molecule type" value="Genomic_DNA"/>
</dbReference>
<comment type="caution">
    <text evidence="13">The sequence shown here is derived from an EMBL/GenBank/DDBJ whole genome shotgun (WGS) entry which is preliminary data.</text>
</comment>
<proteinExistence type="inferred from homology"/>
<keyword evidence="14" id="KW-1185">Reference proteome</keyword>
<evidence type="ECO:0000256" key="5">
    <source>
        <dbReference type="ARBA" id="ARBA00022833"/>
    </source>
</evidence>
<comment type="similarity">
    <text evidence="2">Belongs to the RRN7/TAF1B family.</text>
</comment>
<dbReference type="InterPro" id="IPR048538">
    <property type="entry name" value="Rrn7_cyclin_C"/>
</dbReference>
<feature type="compositionally biased region" description="Low complexity" evidence="10">
    <location>
        <begin position="457"/>
        <end position="466"/>
    </location>
</feature>
<organism evidence="13 14">
    <name type="scientific">Clohesyomyces aquaticus</name>
    <dbReference type="NCBI Taxonomy" id="1231657"/>
    <lineage>
        <taxon>Eukaryota</taxon>
        <taxon>Fungi</taxon>
        <taxon>Dikarya</taxon>
        <taxon>Ascomycota</taxon>
        <taxon>Pezizomycotina</taxon>
        <taxon>Dothideomycetes</taxon>
        <taxon>Pleosporomycetidae</taxon>
        <taxon>Pleosporales</taxon>
        <taxon>Lindgomycetaceae</taxon>
        <taxon>Clohesyomyces</taxon>
    </lineage>
</organism>
<keyword evidence="7" id="KW-0238">DNA-binding</keyword>
<evidence type="ECO:0000256" key="1">
    <source>
        <dbReference type="ARBA" id="ARBA00004604"/>
    </source>
</evidence>
<keyword evidence="9" id="KW-0539">Nucleus</keyword>
<evidence type="ECO:0000259" key="11">
    <source>
        <dbReference type="Pfam" id="PF20644"/>
    </source>
</evidence>
<accession>A0A1Y1ZIF3</accession>
<dbReference type="Pfam" id="PF20645">
    <property type="entry name" value="Rrn7_cyclin_C"/>
    <property type="match status" value="1"/>
</dbReference>
<evidence type="ECO:0000256" key="2">
    <source>
        <dbReference type="ARBA" id="ARBA00006899"/>
    </source>
</evidence>
<protein>
    <recommendedName>
        <fullName evidence="15">RRN7-type domain-containing protein</fullName>
    </recommendedName>
</protein>
<dbReference type="GO" id="GO:0042790">
    <property type="term" value="P:nucleolar large rRNA transcription by RNA polymerase I"/>
    <property type="evidence" value="ECO:0007669"/>
    <property type="project" value="TreeGrafter"/>
</dbReference>
<name>A0A1Y1ZIF3_9PLEO</name>
<evidence type="ECO:0000256" key="6">
    <source>
        <dbReference type="ARBA" id="ARBA00023015"/>
    </source>
</evidence>
<feature type="compositionally biased region" description="Basic and acidic residues" evidence="10">
    <location>
        <begin position="468"/>
        <end position="477"/>
    </location>
</feature>
<feature type="region of interest" description="Disordered" evidence="10">
    <location>
        <begin position="38"/>
        <end position="63"/>
    </location>
</feature>
<keyword evidence="3" id="KW-0479">Metal-binding</keyword>
<keyword evidence="8" id="KW-0804">Transcription</keyword>
<evidence type="ECO:0000256" key="3">
    <source>
        <dbReference type="ARBA" id="ARBA00022723"/>
    </source>
</evidence>
<evidence type="ECO:0000313" key="13">
    <source>
        <dbReference type="EMBL" id="ORY10038.1"/>
    </source>
</evidence>
<dbReference type="OrthoDB" id="428577at2759"/>
<dbReference type="GO" id="GO:0001164">
    <property type="term" value="F:RNA polymerase I core promoter sequence-specific DNA binding"/>
    <property type="evidence" value="ECO:0007669"/>
    <property type="project" value="InterPro"/>
</dbReference>
<evidence type="ECO:0000256" key="9">
    <source>
        <dbReference type="ARBA" id="ARBA00023242"/>
    </source>
</evidence>
<keyword evidence="4" id="KW-0863">Zinc-finger</keyword>
<feature type="region of interest" description="Disordered" evidence="10">
    <location>
        <begin position="452"/>
        <end position="477"/>
    </location>
</feature>
<gene>
    <name evidence="13" type="ORF">BCR34DRAFT_357253</name>
</gene>
<dbReference type="GO" id="GO:0070860">
    <property type="term" value="C:RNA polymerase I core factor complex"/>
    <property type="evidence" value="ECO:0007669"/>
    <property type="project" value="InterPro"/>
</dbReference>
<evidence type="ECO:0000256" key="10">
    <source>
        <dbReference type="SAM" id="MobiDB-lite"/>
    </source>
</evidence>
<evidence type="ECO:0000313" key="14">
    <source>
        <dbReference type="Proteomes" id="UP000193144"/>
    </source>
</evidence>
<feature type="region of interest" description="Disordered" evidence="10">
    <location>
        <begin position="141"/>
        <end position="161"/>
    </location>
</feature>
<comment type="subcellular location">
    <subcellularLocation>
        <location evidence="1">Nucleus</location>
        <location evidence="1">Nucleolus</location>
    </subcellularLocation>
</comment>
<dbReference type="Pfam" id="PF20644">
    <property type="entry name" value="Rrn7_cyclin_N"/>
    <property type="match status" value="1"/>
</dbReference>
<evidence type="ECO:0000256" key="8">
    <source>
        <dbReference type="ARBA" id="ARBA00023163"/>
    </source>
</evidence>
<evidence type="ECO:0000259" key="12">
    <source>
        <dbReference type="Pfam" id="PF20645"/>
    </source>
</evidence>
<evidence type="ECO:0000256" key="4">
    <source>
        <dbReference type="ARBA" id="ARBA00022771"/>
    </source>
</evidence>
<dbReference type="STRING" id="1231657.A0A1Y1ZIF3"/>
<dbReference type="InterPro" id="IPR048540">
    <property type="entry name" value="Rrn7_cyclin_N"/>
</dbReference>
<evidence type="ECO:0000256" key="7">
    <source>
        <dbReference type="ARBA" id="ARBA00023125"/>
    </source>
</evidence>
<dbReference type="AlphaFoldDB" id="A0A1Y1ZIF3"/>
<feature type="domain" description="Rrn7/TAF1B C-terminal cyclin" evidence="12">
    <location>
        <begin position="245"/>
        <end position="418"/>
    </location>
</feature>
<dbReference type="InterPro" id="IPR033599">
    <property type="entry name" value="TAF1B/Rrn7"/>
</dbReference>
<dbReference type="PANTHER" id="PTHR31576">
    <property type="entry name" value="TATA BOX-BINDING PROTEIN-ASSOCIATED FACTOR RNA POLYMERASE I SUBUNIT B"/>
    <property type="match status" value="1"/>
</dbReference>
<keyword evidence="6" id="KW-0805">Transcription regulation</keyword>
<dbReference type="GO" id="GO:0008270">
    <property type="term" value="F:zinc ion binding"/>
    <property type="evidence" value="ECO:0007669"/>
    <property type="project" value="UniProtKB-KW"/>
</dbReference>
<reference evidence="13 14" key="1">
    <citation type="submission" date="2016-07" db="EMBL/GenBank/DDBJ databases">
        <title>Pervasive Adenine N6-methylation of Active Genes in Fungi.</title>
        <authorList>
            <consortium name="DOE Joint Genome Institute"/>
            <person name="Mondo S.J."/>
            <person name="Dannebaum R.O."/>
            <person name="Kuo R.C."/>
            <person name="Labutti K."/>
            <person name="Haridas S."/>
            <person name="Kuo A."/>
            <person name="Salamov A."/>
            <person name="Ahrendt S.R."/>
            <person name="Lipzen A."/>
            <person name="Sullivan W."/>
            <person name="Andreopoulos W.B."/>
            <person name="Clum A."/>
            <person name="Lindquist E."/>
            <person name="Daum C."/>
            <person name="Ramamoorthy G.K."/>
            <person name="Gryganskyi A."/>
            <person name="Culley D."/>
            <person name="Magnuson J.K."/>
            <person name="James T.Y."/>
            <person name="O'Malley M.A."/>
            <person name="Stajich J.E."/>
            <person name="Spatafora J.W."/>
            <person name="Visel A."/>
            <person name="Grigoriev I.V."/>
        </authorList>
    </citation>
    <scope>NUCLEOTIDE SEQUENCE [LARGE SCALE GENOMIC DNA]</scope>
    <source>
        <strain evidence="13 14">CBS 115471</strain>
    </source>
</reference>
<feature type="domain" description="Rrn7/TAF1B N-terminal cyclin" evidence="11">
    <location>
        <begin position="85"/>
        <end position="223"/>
    </location>
</feature>
<keyword evidence="5" id="KW-0862">Zinc</keyword>
<evidence type="ECO:0008006" key="15">
    <source>
        <dbReference type="Google" id="ProtNLM"/>
    </source>
</evidence>
<sequence length="573" mass="65108">MASGKKKGEICGAENCRSRVYEEGEDGYLYCENGHRKGELVRGKDDDDYTTAPRQKSRAQKTEEVETTGRYFKGHAALDLYLKSLQLILRHQIHFLVHDQGLPSELENVIFDLWALRVLQLEDHFVAEDITSGGAYAYDSQTPTPSLYTTTSEDESEGEEIGNRKARRLGGKMKLKMTPGLLDCVALCYLGILTLRLPITPGDIITSINTKKMPYLRAIRYVPYAMRDRLPASYHAVLEPNAVIKPKRFFAAVTELERSLGKEYGIAWPKINVQVLLWRYLKELGLPLEVYDATSKLAGYLGYGMAYSDQGEGRKGRAKRGIRELPEAQLAACLVVCVKLLYPFDGHQHPKSVAEPAATILDWGEWTRQVSERSRRGSTDTGLLSEHSPSDLAEVREKDVFNMSDGQLDEYMDWYRDTFLDETRVEKGEAARDFREKLERWFPIDRADDAGRRTLNSSADGAGSSAEDPNKDQDRDTELRLVRTVHARFKTAKIIETFDHSHGKGIVRPVQRYVYYRQVKEIPETGRRFYEEVARISGLEMEMLIKAVFFAEKKAERRKKEGGTGGTEWCGDD</sequence>
<dbReference type="Proteomes" id="UP000193144">
    <property type="component" value="Unassembled WGS sequence"/>
</dbReference>
<dbReference type="PANTHER" id="PTHR31576:SF2">
    <property type="entry name" value="TATA BOX-BINDING PROTEIN-ASSOCIATED FACTOR RNA POLYMERASE I SUBUNIT B"/>
    <property type="match status" value="1"/>
</dbReference>